<name>A0A0M7B6V5_9RHOB</name>
<keyword evidence="2" id="KW-1185">Reference proteome</keyword>
<dbReference type="RefSeq" id="WP_055662125.1">
    <property type="nucleotide sequence ID" value="NZ_CYPR01000019.1"/>
</dbReference>
<protein>
    <recommendedName>
        <fullName evidence="3">DUF3489 domain-containing protein</fullName>
    </recommendedName>
</protein>
<evidence type="ECO:0008006" key="3">
    <source>
        <dbReference type="Google" id="ProtNLM"/>
    </source>
</evidence>
<reference evidence="1 2" key="1">
    <citation type="submission" date="2015-09" db="EMBL/GenBank/DDBJ databases">
        <authorList>
            <person name="Jackson K.R."/>
            <person name="Lunt B.L."/>
            <person name="Fisher J.N.B."/>
            <person name="Gardner A.V."/>
            <person name="Bailey M.E."/>
            <person name="Deus L.M."/>
            <person name="Earl A.S."/>
            <person name="Gibby P.D."/>
            <person name="Hartmann K.A."/>
            <person name="Liu J.E."/>
            <person name="Manci A.M."/>
            <person name="Nielsen D.A."/>
            <person name="Solomon M.B."/>
            <person name="Breakwell D.P."/>
            <person name="Burnett S.H."/>
            <person name="Grose J.H."/>
        </authorList>
    </citation>
    <scope>NUCLEOTIDE SEQUENCE [LARGE SCALE GENOMIC DNA]</scope>
    <source>
        <strain evidence="1 2">CECT 7799</strain>
    </source>
</reference>
<dbReference type="EMBL" id="CYPR01000019">
    <property type="protein sequence ID" value="CUH17961.1"/>
    <property type="molecule type" value="Genomic_DNA"/>
</dbReference>
<proteinExistence type="predicted"/>
<accession>A0A0M7B6V5</accession>
<dbReference type="AlphaFoldDB" id="A0A0M7B6V5"/>
<dbReference type="STRING" id="313367.JSE7799_00418"/>
<dbReference type="Proteomes" id="UP000049455">
    <property type="component" value="Unassembled WGS sequence"/>
</dbReference>
<evidence type="ECO:0000313" key="2">
    <source>
        <dbReference type="Proteomes" id="UP000049455"/>
    </source>
</evidence>
<dbReference type="Pfam" id="PF11994">
    <property type="entry name" value="DUF3489"/>
    <property type="match status" value="1"/>
</dbReference>
<dbReference type="InterPro" id="IPR021880">
    <property type="entry name" value="DUF3489"/>
</dbReference>
<gene>
    <name evidence="1" type="ORF">JSE7799_00418</name>
</gene>
<dbReference type="OrthoDB" id="7206991at2"/>
<evidence type="ECO:0000313" key="1">
    <source>
        <dbReference type="EMBL" id="CUH17961.1"/>
    </source>
</evidence>
<sequence>MTKLSGTQLLILSAAAQRDDRNVLPLPGSLRGGAATKVVAALLSRGLIAETMTDSQTKADAALNRIWRNDEDGRAILLHITDAGLAAIGVEPEDAPNADAATEITTDDAPALKVRKPREGTKQAQLIAMLRAPEGATIDEIVAATGWQPHTVRGAFAGALKKKLGLEVTSDKVEGRGRVYRLEA</sequence>
<organism evidence="1 2">
    <name type="scientific">Jannaschia seosinensis</name>
    <dbReference type="NCBI Taxonomy" id="313367"/>
    <lineage>
        <taxon>Bacteria</taxon>
        <taxon>Pseudomonadati</taxon>
        <taxon>Pseudomonadota</taxon>
        <taxon>Alphaproteobacteria</taxon>
        <taxon>Rhodobacterales</taxon>
        <taxon>Roseobacteraceae</taxon>
        <taxon>Jannaschia</taxon>
    </lineage>
</organism>